<evidence type="ECO:0000256" key="1">
    <source>
        <dbReference type="SAM" id="Phobius"/>
    </source>
</evidence>
<organism evidence="2 3">
    <name type="scientific">Clostridium brassicae</name>
    <dbReference type="NCBI Taxonomy" id="2999072"/>
    <lineage>
        <taxon>Bacteria</taxon>
        <taxon>Bacillati</taxon>
        <taxon>Bacillota</taxon>
        <taxon>Clostridia</taxon>
        <taxon>Eubacteriales</taxon>
        <taxon>Clostridiaceae</taxon>
        <taxon>Clostridium</taxon>
    </lineage>
</organism>
<accession>A0ABT4D9Z7</accession>
<gene>
    <name evidence="2" type="ORF">OW729_11000</name>
</gene>
<feature type="transmembrane region" description="Helical" evidence="1">
    <location>
        <begin position="12"/>
        <end position="33"/>
    </location>
</feature>
<proteinExistence type="predicted"/>
<protein>
    <submittedName>
        <fullName evidence="2">ABC-2 transporter permease</fullName>
    </submittedName>
</protein>
<feature type="transmembrane region" description="Helical" evidence="1">
    <location>
        <begin position="121"/>
        <end position="140"/>
    </location>
</feature>
<dbReference type="RefSeq" id="WP_268061554.1">
    <property type="nucleotide sequence ID" value="NZ_JAPQFJ010000010.1"/>
</dbReference>
<keyword evidence="3" id="KW-1185">Reference proteome</keyword>
<feature type="transmembrane region" description="Helical" evidence="1">
    <location>
        <begin position="152"/>
        <end position="173"/>
    </location>
</feature>
<dbReference type="EMBL" id="JAPQFJ010000010">
    <property type="protein sequence ID" value="MCY6959132.1"/>
    <property type="molecule type" value="Genomic_DNA"/>
</dbReference>
<feature type="transmembrane region" description="Helical" evidence="1">
    <location>
        <begin position="45"/>
        <end position="65"/>
    </location>
</feature>
<evidence type="ECO:0000313" key="2">
    <source>
        <dbReference type="EMBL" id="MCY6959132.1"/>
    </source>
</evidence>
<dbReference type="InterPro" id="IPR025699">
    <property type="entry name" value="ABC2_memb-like"/>
</dbReference>
<keyword evidence="1" id="KW-1133">Transmembrane helix</keyword>
<evidence type="ECO:0000313" key="3">
    <source>
        <dbReference type="Proteomes" id="UP001144612"/>
    </source>
</evidence>
<keyword evidence="1" id="KW-0812">Transmembrane</keyword>
<dbReference type="Proteomes" id="UP001144612">
    <property type="component" value="Unassembled WGS sequence"/>
</dbReference>
<feature type="transmembrane region" description="Helical" evidence="1">
    <location>
        <begin position="185"/>
        <end position="208"/>
    </location>
</feature>
<feature type="transmembrane region" description="Helical" evidence="1">
    <location>
        <begin position="86"/>
        <end position="109"/>
    </location>
</feature>
<comment type="caution">
    <text evidence="2">The sequence shown here is derived from an EMBL/GenBank/DDBJ whole genome shotgun (WGS) entry which is preliminary data.</text>
</comment>
<name>A0ABT4D9Z7_9CLOT</name>
<sequence>MKVIYSLFKKDFLLIKKYLLTIIIFIVVAPIFISYRTPVFQNNGNILYGILVLMMTFMVYHSVSMEEMKQKGEIYLRITPMSIKKVIIAKYVVVTFSFIVTTILFLILSKVSMTHIGKVDIKNVLLISVLIEIFFGIYIPMTFKFGYVKLQIISTGIMFISPFVIPLIVKHLGNGMSLIANIQNSSIWMVAGLSLLIICASISLGTMASNKIIENKEY</sequence>
<reference evidence="2" key="1">
    <citation type="submission" date="2022-12" db="EMBL/GenBank/DDBJ databases">
        <title>Clostridium sp. nov., isolated from industrial wastewater.</title>
        <authorList>
            <person name="Jiayan W."/>
        </authorList>
    </citation>
    <scope>NUCLEOTIDE SEQUENCE</scope>
    <source>
        <strain evidence="2">ZC22-4</strain>
    </source>
</reference>
<dbReference type="Pfam" id="PF13346">
    <property type="entry name" value="ABC2_membrane_5"/>
    <property type="match status" value="1"/>
</dbReference>
<keyword evidence="1" id="KW-0472">Membrane</keyword>